<dbReference type="InterPro" id="IPR049790">
    <property type="entry name" value="Rv3655c/TadE"/>
</dbReference>
<proteinExistence type="predicted"/>
<protein>
    <submittedName>
        <fullName evidence="2">TadE family protein</fullName>
    </submittedName>
</protein>
<keyword evidence="3" id="KW-1185">Reference proteome</keyword>
<feature type="region of interest" description="Disordered" evidence="1">
    <location>
        <begin position="133"/>
        <end position="152"/>
    </location>
</feature>
<dbReference type="KEGG" id="raj:RA11412_0915"/>
<evidence type="ECO:0000256" key="1">
    <source>
        <dbReference type="SAM" id="MobiDB-lite"/>
    </source>
</evidence>
<gene>
    <name evidence="2" type="ORF">RA11412_0915</name>
</gene>
<evidence type="ECO:0000313" key="2">
    <source>
        <dbReference type="EMBL" id="BAV87214.1"/>
    </source>
</evidence>
<feature type="region of interest" description="Disordered" evidence="1">
    <location>
        <begin position="1"/>
        <end position="28"/>
    </location>
</feature>
<reference evidence="2 3" key="1">
    <citation type="submission" date="2016-10" db="EMBL/GenBank/DDBJ databases">
        <title>Genome sequence of Rothia aeria strain JCM11412.</title>
        <authorList>
            <person name="Nambu T."/>
        </authorList>
    </citation>
    <scope>NUCLEOTIDE SEQUENCE [LARGE SCALE GENOMIC DNA]</scope>
    <source>
        <strain evidence="2 3">JCM 11412</strain>
    </source>
</reference>
<dbReference type="Proteomes" id="UP000250241">
    <property type="component" value="Chromosome"/>
</dbReference>
<organism evidence="2 3">
    <name type="scientific">Rothia aeria</name>
    <dbReference type="NCBI Taxonomy" id="172042"/>
    <lineage>
        <taxon>Bacteria</taxon>
        <taxon>Bacillati</taxon>
        <taxon>Actinomycetota</taxon>
        <taxon>Actinomycetes</taxon>
        <taxon>Micrococcales</taxon>
        <taxon>Micrococcaceae</taxon>
        <taxon>Rothia</taxon>
    </lineage>
</organism>
<dbReference type="AlphaFoldDB" id="A0A2Z5QYA0"/>
<sequence length="152" mass="15565">MRIYSPWRVREPSSAPGPSKIRSADPSDAEHGAVTAEFAVVLPGVTLVLALCLGAVATGAAQVRLEDAARAAARAAARGDTEASIHTAVSQTDRDAAVSIAREGNTVRVSAERKAPGVIGATTGWTLRAQATASVEGSEGLQDTGEAAHHEE</sequence>
<dbReference type="RefSeq" id="WP_236588940.1">
    <property type="nucleotide sequence ID" value="NZ_CAUUGO010000026.1"/>
</dbReference>
<dbReference type="NCBIfam" id="NF041390">
    <property type="entry name" value="TadE_Rv3655c"/>
    <property type="match status" value="1"/>
</dbReference>
<accession>A0A2Z5QYA0</accession>
<evidence type="ECO:0000313" key="3">
    <source>
        <dbReference type="Proteomes" id="UP000250241"/>
    </source>
</evidence>
<dbReference type="EMBL" id="AP017895">
    <property type="protein sequence ID" value="BAV87214.1"/>
    <property type="molecule type" value="Genomic_DNA"/>
</dbReference>
<name>A0A2Z5QYA0_9MICC</name>
<dbReference type="GeneID" id="93861494"/>